<dbReference type="Gene3D" id="3.60.20.10">
    <property type="entry name" value="Glutamine Phosphoribosylpyrophosphate, subunit 1, domain 1"/>
    <property type="match status" value="1"/>
</dbReference>
<evidence type="ECO:0000256" key="2">
    <source>
        <dbReference type="ARBA" id="ARBA00012737"/>
    </source>
</evidence>
<protein>
    <recommendedName>
        <fullName evidence="2">asparagine synthase (glutamine-hydrolyzing)</fullName>
        <ecNumber evidence="2">6.3.5.4</ecNumber>
    </recommendedName>
</protein>
<dbReference type="PANTHER" id="PTHR43284">
    <property type="entry name" value="ASPARAGINE SYNTHETASE (GLUTAMINE-HYDROLYZING)"/>
    <property type="match status" value="1"/>
</dbReference>
<feature type="domain" description="Asparagine synthetase" evidence="4">
    <location>
        <begin position="232"/>
        <end position="594"/>
    </location>
</feature>
<dbReference type="SUPFAM" id="SSF56235">
    <property type="entry name" value="N-terminal nucleophile aminohydrolases (Ntn hydrolases)"/>
    <property type="match status" value="1"/>
</dbReference>
<reference evidence="5 6" key="1">
    <citation type="submission" date="2019-05" db="EMBL/GenBank/DDBJ databases">
        <title>Erythrobacter marisflavi sp. nov., isolated from isolated from water of an estuary environment.</title>
        <authorList>
            <person name="Yoon J.-H."/>
        </authorList>
    </citation>
    <scope>NUCLEOTIDE SEQUENCE [LARGE SCALE GENOMIC DNA]</scope>
    <source>
        <strain evidence="5 6">KEM-5</strain>
    </source>
</reference>
<dbReference type="GO" id="GO:0005829">
    <property type="term" value="C:cytosol"/>
    <property type="evidence" value="ECO:0007669"/>
    <property type="project" value="TreeGrafter"/>
</dbReference>
<dbReference type="RefSeq" id="WP_138617824.1">
    <property type="nucleotide sequence ID" value="NZ_VCAO01000003.1"/>
</dbReference>
<dbReference type="Pfam" id="PF00733">
    <property type="entry name" value="Asn_synthase"/>
    <property type="match status" value="1"/>
</dbReference>
<gene>
    <name evidence="5" type="ORF">FEV51_08385</name>
</gene>
<dbReference type="EC" id="6.3.5.4" evidence="2"/>
<dbReference type="PANTHER" id="PTHR43284:SF1">
    <property type="entry name" value="ASPARAGINE SYNTHETASE"/>
    <property type="match status" value="1"/>
</dbReference>
<comment type="pathway">
    <text evidence="1">Amino-acid biosynthesis; L-asparagine biosynthesis; L-asparagine from L-aspartate (L-Gln route): step 1/1.</text>
</comment>
<evidence type="ECO:0000313" key="5">
    <source>
        <dbReference type="EMBL" id="TMM48289.1"/>
    </source>
</evidence>
<evidence type="ECO:0000259" key="4">
    <source>
        <dbReference type="Pfam" id="PF00733"/>
    </source>
</evidence>
<dbReference type="SUPFAM" id="SSF52402">
    <property type="entry name" value="Adenine nucleotide alpha hydrolases-like"/>
    <property type="match status" value="1"/>
</dbReference>
<accession>A0A5S3P5H4</accession>
<comment type="caution">
    <text evidence="5">The sequence shown here is derived from an EMBL/GenBank/DDBJ whole genome shotgun (WGS) entry which is preliminary data.</text>
</comment>
<comment type="catalytic activity">
    <reaction evidence="3">
        <text>L-aspartate + L-glutamine + ATP + H2O = L-asparagine + L-glutamate + AMP + diphosphate + H(+)</text>
        <dbReference type="Rhea" id="RHEA:12228"/>
        <dbReference type="ChEBI" id="CHEBI:15377"/>
        <dbReference type="ChEBI" id="CHEBI:15378"/>
        <dbReference type="ChEBI" id="CHEBI:29985"/>
        <dbReference type="ChEBI" id="CHEBI:29991"/>
        <dbReference type="ChEBI" id="CHEBI:30616"/>
        <dbReference type="ChEBI" id="CHEBI:33019"/>
        <dbReference type="ChEBI" id="CHEBI:58048"/>
        <dbReference type="ChEBI" id="CHEBI:58359"/>
        <dbReference type="ChEBI" id="CHEBI:456215"/>
        <dbReference type="EC" id="6.3.5.4"/>
    </reaction>
</comment>
<dbReference type="InterPro" id="IPR051786">
    <property type="entry name" value="ASN_synthetase/amidase"/>
</dbReference>
<dbReference type="Proteomes" id="UP000309668">
    <property type="component" value="Unassembled WGS sequence"/>
</dbReference>
<evidence type="ECO:0000313" key="6">
    <source>
        <dbReference type="Proteomes" id="UP000309668"/>
    </source>
</evidence>
<dbReference type="GO" id="GO:0004066">
    <property type="term" value="F:asparagine synthase (glutamine-hydrolyzing) activity"/>
    <property type="evidence" value="ECO:0007669"/>
    <property type="project" value="UniProtKB-EC"/>
</dbReference>
<dbReference type="EMBL" id="VCAO01000003">
    <property type="protein sequence ID" value="TMM48289.1"/>
    <property type="molecule type" value="Genomic_DNA"/>
</dbReference>
<evidence type="ECO:0000256" key="1">
    <source>
        <dbReference type="ARBA" id="ARBA00005187"/>
    </source>
</evidence>
<organism evidence="5 6">
    <name type="scientific">Qipengyuania marisflavi</name>
    <dbReference type="NCBI Taxonomy" id="2486356"/>
    <lineage>
        <taxon>Bacteria</taxon>
        <taxon>Pseudomonadati</taxon>
        <taxon>Pseudomonadota</taxon>
        <taxon>Alphaproteobacteria</taxon>
        <taxon>Sphingomonadales</taxon>
        <taxon>Erythrobacteraceae</taxon>
        <taxon>Qipengyuania</taxon>
    </lineage>
</organism>
<proteinExistence type="predicted"/>
<sequence>MIAAWLATSEHPAPDCARLAATLGAAANRFLDHEAKQHLALAAWRAPGGEPALATGARGMAVAFDGWIANRAVLRANLGLADGINNAQLYAAALQLWGDQTDAQVDGCYAAIVTGGPFSDTLRLSRSAFAAPPLHYAQTDGQLMASSLLRTLELLPGIALRTLQSDMLLTVLAGASEDAARGWYPGTARVPMGTALAVDVATGSVRELWRYRFAPQQDAAALSDDAVVERAQSLLDKAVAGASRGADAPCVSLSGGLDSSLVAASLLRQSGEQQLHSYTYAPEIDNSLVLPSNEFGDESAIVGNFAQFHAPRLHAHIMRSEGEDFRAGLDELLAIARCPPREMGIVAPLIAALGAAADRGCDVMLGGDEGNSTLSATGGWAYRHYFRHGQWRRLWRELNTRRGDPRPLWRRFGGLVLGDWLPGRGPRAQVPASHFAALGLSQRAVADAQLPASNALAFLRRRHPRSLSQHELTEALVTRDDQGRSDALKALEARHGIPYRDPTLTRALAEFCLALPPEQFLRDGETRFLARRMARGIMPEDQRTATTHGATHADWHHRLFRARDAVQSELDLMASDEDIAGLLDLTDLKQRLEQLAPLPDGSEDERLFVTCGLPSAIAAARMIARAKGRNDI</sequence>
<name>A0A5S3P5H4_9SPHN</name>
<dbReference type="InterPro" id="IPR001962">
    <property type="entry name" value="Asn_synthase"/>
</dbReference>
<dbReference type="InterPro" id="IPR029055">
    <property type="entry name" value="Ntn_hydrolases_N"/>
</dbReference>
<dbReference type="InterPro" id="IPR014729">
    <property type="entry name" value="Rossmann-like_a/b/a_fold"/>
</dbReference>
<dbReference type="Gene3D" id="3.40.50.620">
    <property type="entry name" value="HUPs"/>
    <property type="match status" value="2"/>
</dbReference>
<dbReference type="GO" id="GO:0006529">
    <property type="term" value="P:asparagine biosynthetic process"/>
    <property type="evidence" value="ECO:0007669"/>
    <property type="project" value="InterPro"/>
</dbReference>
<dbReference type="AlphaFoldDB" id="A0A5S3P5H4"/>
<keyword evidence="6" id="KW-1185">Reference proteome</keyword>
<evidence type="ECO:0000256" key="3">
    <source>
        <dbReference type="ARBA" id="ARBA00048741"/>
    </source>
</evidence>
<dbReference type="OrthoDB" id="9763290at2"/>